<sequence>MGTRGNVVCWLTRLRSLSCPSSAHSVAGAFLPSGKMPQVCLSPTQPSADARLPGLYQATSTPHVDKRSVAHANSPSLPLPTLTHMTPNGSAEDASSLDLSAMPVCLGSLNLASPSAL</sequence>
<evidence type="ECO:0000256" key="1">
    <source>
        <dbReference type="SAM" id="MobiDB-lite"/>
    </source>
</evidence>
<evidence type="ECO:0000313" key="3">
    <source>
        <dbReference type="Proteomes" id="UP000784294"/>
    </source>
</evidence>
<dbReference type="AlphaFoldDB" id="A0A448WQ04"/>
<feature type="non-terminal residue" evidence="2">
    <location>
        <position position="117"/>
    </location>
</feature>
<dbReference type="EMBL" id="CAAALY010031867">
    <property type="protein sequence ID" value="VEL17270.1"/>
    <property type="molecule type" value="Genomic_DNA"/>
</dbReference>
<feature type="region of interest" description="Disordered" evidence="1">
    <location>
        <begin position="60"/>
        <end position="94"/>
    </location>
</feature>
<gene>
    <name evidence="2" type="ORF">PXEA_LOCUS10710</name>
</gene>
<keyword evidence="3" id="KW-1185">Reference proteome</keyword>
<comment type="caution">
    <text evidence="2">The sequence shown here is derived from an EMBL/GenBank/DDBJ whole genome shotgun (WGS) entry which is preliminary data.</text>
</comment>
<evidence type="ECO:0000313" key="2">
    <source>
        <dbReference type="EMBL" id="VEL17270.1"/>
    </source>
</evidence>
<organism evidence="2 3">
    <name type="scientific">Protopolystoma xenopodis</name>
    <dbReference type="NCBI Taxonomy" id="117903"/>
    <lineage>
        <taxon>Eukaryota</taxon>
        <taxon>Metazoa</taxon>
        <taxon>Spiralia</taxon>
        <taxon>Lophotrochozoa</taxon>
        <taxon>Platyhelminthes</taxon>
        <taxon>Monogenea</taxon>
        <taxon>Polyopisthocotylea</taxon>
        <taxon>Polystomatidea</taxon>
        <taxon>Polystomatidae</taxon>
        <taxon>Protopolystoma</taxon>
    </lineage>
</organism>
<protein>
    <submittedName>
        <fullName evidence="2">Uncharacterized protein</fullName>
    </submittedName>
</protein>
<proteinExistence type="predicted"/>
<reference evidence="2" key="1">
    <citation type="submission" date="2018-11" db="EMBL/GenBank/DDBJ databases">
        <authorList>
            <consortium name="Pathogen Informatics"/>
        </authorList>
    </citation>
    <scope>NUCLEOTIDE SEQUENCE</scope>
</reference>
<name>A0A448WQ04_9PLAT</name>
<accession>A0A448WQ04</accession>
<dbReference type="Proteomes" id="UP000784294">
    <property type="component" value="Unassembled WGS sequence"/>
</dbReference>